<dbReference type="InterPro" id="IPR037185">
    <property type="entry name" value="EmrE-like"/>
</dbReference>
<dbReference type="InterPro" id="IPR000620">
    <property type="entry name" value="EamA_dom"/>
</dbReference>
<name>A0A0G1EMP8_9BACT</name>
<feature type="transmembrane region" description="Helical" evidence="1">
    <location>
        <begin position="118"/>
        <end position="136"/>
    </location>
</feature>
<proteinExistence type="predicted"/>
<feature type="transmembrane region" description="Helical" evidence="1">
    <location>
        <begin position="178"/>
        <end position="197"/>
    </location>
</feature>
<feature type="transmembrane region" description="Helical" evidence="1">
    <location>
        <begin position="148"/>
        <end position="172"/>
    </location>
</feature>
<dbReference type="GO" id="GO:0016020">
    <property type="term" value="C:membrane"/>
    <property type="evidence" value="ECO:0007669"/>
    <property type="project" value="InterPro"/>
</dbReference>
<feature type="transmembrane region" description="Helical" evidence="1">
    <location>
        <begin position="37"/>
        <end position="58"/>
    </location>
</feature>
<feature type="transmembrane region" description="Helical" evidence="1">
    <location>
        <begin position="243"/>
        <end position="268"/>
    </location>
</feature>
<dbReference type="Pfam" id="PF00892">
    <property type="entry name" value="EamA"/>
    <property type="match status" value="1"/>
</dbReference>
<feature type="transmembrane region" description="Helical" evidence="1">
    <location>
        <begin position="64"/>
        <end position="82"/>
    </location>
</feature>
<evidence type="ECO:0000313" key="3">
    <source>
        <dbReference type="EMBL" id="KKS84311.1"/>
    </source>
</evidence>
<gene>
    <name evidence="3" type="ORF">UV59_C0022G0021</name>
</gene>
<feature type="transmembrane region" description="Helical" evidence="1">
    <location>
        <begin position="280"/>
        <end position="297"/>
    </location>
</feature>
<feature type="transmembrane region" description="Helical" evidence="1">
    <location>
        <begin position="6"/>
        <end position="25"/>
    </location>
</feature>
<dbReference type="SUPFAM" id="SSF103481">
    <property type="entry name" value="Multidrug resistance efflux transporter EmrE"/>
    <property type="match status" value="1"/>
</dbReference>
<feature type="transmembrane region" description="Helical" evidence="1">
    <location>
        <begin position="94"/>
        <end position="112"/>
    </location>
</feature>
<keyword evidence="1" id="KW-1133">Transmembrane helix</keyword>
<evidence type="ECO:0000259" key="2">
    <source>
        <dbReference type="Pfam" id="PF00892"/>
    </source>
</evidence>
<comment type="caution">
    <text evidence="3">The sequence shown here is derived from an EMBL/GenBank/DDBJ whole genome shotgun (WGS) entry which is preliminary data.</text>
</comment>
<keyword evidence="1" id="KW-0472">Membrane</keyword>
<dbReference type="AlphaFoldDB" id="A0A0G1EMP8"/>
<feature type="domain" description="EamA" evidence="2">
    <location>
        <begin position="3"/>
        <end position="135"/>
    </location>
</feature>
<dbReference type="STRING" id="1618436.UV59_C0022G0021"/>
<evidence type="ECO:0000256" key="1">
    <source>
        <dbReference type="SAM" id="Phobius"/>
    </source>
</evidence>
<evidence type="ECO:0000313" key="4">
    <source>
        <dbReference type="Proteomes" id="UP000034543"/>
    </source>
</evidence>
<accession>A0A0G1EMP8</accession>
<dbReference type="EMBL" id="LCFB01000022">
    <property type="protein sequence ID" value="KKS84311.1"/>
    <property type="molecule type" value="Genomic_DNA"/>
</dbReference>
<reference evidence="3 4" key="1">
    <citation type="journal article" date="2015" name="Nature">
        <title>rRNA introns, odd ribosomes, and small enigmatic genomes across a large radiation of phyla.</title>
        <authorList>
            <person name="Brown C.T."/>
            <person name="Hug L.A."/>
            <person name="Thomas B.C."/>
            <person name="Sharon I."/>
            <person name="Castelle C.J."/>
            <person name="Singh A."/>
            <person name="Wilkins M.J."/>
            <person name="Williams K.H."/>
            <person name="Banfield J.F."/>
        </authorList>
    </citation>
    <scope>NUCLEOTIDE SEQUENCE [LARGE SCALE GENOMIC DNA]</scope>
</reference>
<keyword evidence="1" id="KW-0812">Transmembrane</keyword>
<organism evidence="3 4">
    <name type="scientific">Candidatus Gottesmanbacteria bacterium GW2011_GWA1_43_11</name>
    <dbReference type="NCBI Taxonomy" id="1618436"/>
    <lineage>
        <taxon>Bacteria</taxon>
        <taxon>Candidatus Gottesmaniibacteriota</taxon>
    </lineage>
</organism>
<feature type="transmembrane region" description="Helical" evidence="1">
    <location>
        <begin position="217"/>
        <end position="237"/>
    </location>
</feature>
<sequence length="298" mass="32871">MNWIVPALLAPALYAIVNFVDKYIVSKEVKDYRGMPIYATIVGFIVGTIFWIATGFPILSVQDALIVLLTGVLTLWGAALYFKAISIEDASKLILWFQMTPVFTLILAFILLGERITLTQILGFFLILMAVISISVEKGKYLFYLSQNLILILIVDALWALSGVLIKFTIAANSLSKILSYESWGIGIGGLILYLFIPSIKKAFKKSLKSVRKVALIIMFGNESLFVVGKSVTFFAYSIGPAALVSIVGSTQVFFGILLGIILTIFIPSFIKEDISRQEVAKKTIAAIALFLGLWLVY</sequence>
<protein>
    <recommendedName>
        <fullName evidence="2">EamA domain-containing protein</fullName>
    </recommendedName>
</protein>
<dbReference type="Proteomes" id="UP000034543">
    <property type="component" value="Unassembled WGS sequence"/>
</dbReference>